<sequence length="109" mass="11823">MRSQSLGISRNILADFASVDQGFAHAKLSEAGCALSPSPANILDMCLTRHERSGQLRMGFCFILLESEGGGNGEVSVGKGIESGYLEGPISWLSYDCTWHQTPPYQSQR</sequence>
<gene>
    <name evidence="1" type="ORF">P7K49_028317</name>
</gene>
<accession>A0ABQ9UBX4</accession>
<dbReference type="EMBL" id="JASSZA010000014">
    <property type="protein sequence ID" value="KAK2094579.1"/>
    <property type="molecule type" value="Genomic_DNA"/>
</dbReference>
<name>A0ABQ9UBX4_SAGOE</name>
<protein>
    <submittedName>
        <fullName evidence="1">Uncharacterized protein</fullName>
    </submittedName>
</protein>
<evidence type="ECO:0000313" key="1">
    <source>
        <dbReference type="EMBL" id="KAK2094579.1"/>
    </source>
</evidence>
<organism evidence="1 2">
    <name type="scientific">Saguinus oedipus</name>
    <name type="common">Cotton-top tamarin</name>
    <name type="synonym">Oedipomidas oedipus</name>
    <dbReference type="NCBI Taxonomy" id="9490"/>
    <lineage>
        <taxon>Eukaryota</taxon>
        <taxon>Metazoa</taxon>
        <taxon>Chordata</taxon>
        <taxon>Craniata</taxon>
        <taxon>Vertebrata</taxon>
        <taxon>Euteleostomi</taxon>
        <taxon>Mammalia</taxon>
        <taxon>Eutheria</taxon>
        <taxon>Euarchontoglires</taxon>
        <taxon>Primates</taxon>
        <taxon>Haplorrhini</taxon>
        <taxon>Platyrrhini</taxon>
        <taxon>Cebidae</taxon>
        <taxon>Callitrichinae</taxon>
        <taxon>Saguinus</taxon>
    </lineage>
</organism>
<proteinExistence type="predicted"/>
<comment type="caution">
    <text evidence="1">The sequence shown here is derived from an EMBL/GenBank/DDBJ whole genome shotgun (WGS) entry which is preliminary data.</text>
</comment>
<reference evidence="1 2" key="1">
    <citation type="submission" date="2023-05" db="EMBL/GenBank/DDBJ databases">
        <title>B98-5 Cell Line De Novo Hybrid Assembly: An Optical Mapping Approach.</title>
        <authorList>
            <person name="Kananen K."/>
            <person name="Auerbach J.A."/>
            <person name="Kautto E."/>
            <person name="Blachly J.S."/>
        </authorList>
    </citation>
    <scope>NUCLEOTIDE SEQUENCE [LARGE SCALE GENOMIC DNA]</scope>
    <source>
        <strain evidence="1">B95-8</strain>
        <tissue evidence="1">Cell line</tissue>
    </source>
</reference>
<dbReference type="Proteomes" id="UP001266305">
    <property type="component" value="Unassembled WGS sequence"/>
</dbReference>
<keyword evidence="2" id="KW-1185">Reference proteome</keyword>
<evidence type="ECO:0000313" key="2">
    <source>
        <dbReference type="Proteomes" id="UP001266305"/>
    </source>
</evidence>